<name>A0A4C1YAW4_EUMVA</name>
<dbReference type="InterPro" id="IPR013818">
    <property type="entry name" value="Lipase"/>
</dbReference>
<dbReference type="Pfam" id="PF00151">
    <property type="entry name" value="Lipase"/>
    <property type="match status" value="1"/>
</dbReference>
<evidence type="ECO:0000256" key="1">
    <source>
        <dbReference type="ARBA" id="ARBA00004613"/>
    </source>
</evidence>
<dbReference type="STRING" id="151549.A0A4C1YAW4"/>
<keyword evidence="3" id="KW-0964">Secreted</keyword>
<feature type="domain" description="Lipase" evidence="5">
    <location>
        <begin position="6"/>
        <end position="127"/>
    </location>
</feature>
<organism evidence="6 7">
    <name type="scientific">Eumeta variegata</name>
    <name type="common">Bagworm moth</name>
    <name type="synonym">Eumeta japonica</name>
    <dbReference type="NCBI Taxonomy" id="151549"/>
    <lineage>
        <taxon>Eukaryota</taxon>
        <taxon>Metazoa</taxon>
        <taxon>Ecdysozoa</taxon>
        <taxon>Arthropoda</taxon>
        <taxon>Hexapoda</taxon>
        <taxon>Insecta</taxon>
        <taxon>Pterygota</taxon>
        <taxon>Neoptera</taxon>
        <taxon>Endopterygota</taxon>
        <taxon>Lepidoptera</taxon>
        <taxon>Glossata</taxon>
        <taxon>Ditrysia</taxon>
        <taxon>Tineoidea</taxon>
        <taxon>Psychidae</taxon>
        <taxon>Oiketicinae</taxon>
        <taxon>Eumeta</taxon>
    </lineage>
</organism>
<evidence type="ECO:0000256" key="3">
    <source>
        <dbReference type="ARBA" id="ARBA00022525"/>
    </source>
</evidence>
<dbReference type="AlphaFoldDB" id="A0A4C1YAW4"/>
<dbReference type="Gene3D" id="3.40.50.1820">
    <property type="entry name" value="alpha/beta hydrolase"/>
    <property type="match status" value="1"/>
</dbReference>
<dbReference type="OrthoDB" id="199913at2759"/>
<evidence type="ECO:0000259" key="5">
    <source>
        <dbReference type="Pfam" id="PF00151"/>
    </source>
</evidence>
<dbReference type="SUPFAM" id="SSF53474">
    <property type="entry name" value="alpha/beta-Hydrolases"/>
    <property type="match status" value="1"/>
</dbReference>
<sequence length="130" mass="14362">MCCVMVRITGLDPALPGFYPSLLGPPLTRDAAMFVDAVHTDSGQYGAAESVGHADYWPNGGRAKQPGCMPFTIYFTAEDFCSHWRSWTFWAESVVGGRFPARRCDSYDTFLRGGCRHNETADMGLLANTR</sequence>
<reference evidence="6 7" key="1">
    <citation type="journal article" date="2019" name="Commun. Biol.">
        <title>The bagworm genome reveals a unique fibroin gene that provides high tensile strength.</title>
        <authorList>
            <person name="Kono N."/>
            <person name="Nakamura H."/>
            <person name="Ohtoshi R."/>
            <person name="Tomita M."/>
            <person name="Numata K."/>
            <person name="Arakawa K."/>
        </authorList>
    </citation>
    <scope>NUCLEOTIDE SEQUENCE [LARGE SCALE GENOMIC DNA]</scope>
</reference>
<dbReference type="GO" id="GO:0016298">
    <property type="term" value="F:lipase activity"/>
    <property type="evidence" value="ECO:0007669"/>
    <property type="project" value="InterPro"/>
</dbReference>
<dbReference type="Proteomes" id="UP000299102">
    <property type="component" value="Unassembled WGS sequence"/>
</dbReference>
<evidence type="ECO:0000256" key="4">
    <source>
        <dbReference type="RuleBase" id="RU004262"/>
    </source>
</evidence>
<keyword evidence="7" id="KW-1185">Reference proteome</keyword>
<dbReference type="InterPro" id="IPR029058">
    <property type="entry name" value="AB_hydrolase_fold"/>
</dbReference>
<evidence type="ECO:0000256" key="2">
    <source>
        <dbReference type="ARBA" id="ARBA00010701"/>
    </source>
</evidence>
<dbReference type="InterPro" id="IPR000734">
    <property type="entry name" value="TAG_lipase"/>
</dbReference>
<protein>
    <submittedName>
        <fullName evidence="6">Pancreatic lipase-related protein 2</fullName>
    </submittedName>
</protein>
<dbReference type="GO" id="GO:0016042">
    <property type="term" value="P:lipid catabolic process"/>
    <property type="evidence" value="ECO:0007669"/>
    <property type="project" value="TreeGrafter"/>
</dbReference>
<dbReference type="PANTHER" id="PTHR11610:SF37">
    <property type="entry name" value="GH01208P"/>
    <property type="match status" value="1"/>
</dbReference>
<dbReference type="PANTHER" id="PTHR11610">
    <property type="entry name" value="LIPASE"/>
    <property type="match status" value="1"/>
</dbReference>
<dbReference type="EMBL" id="BGZK01001120">
    <property type="protein sequence ID" value="GBP71769.1"/>
    <property type="molecule type" value="Genomic_DNA"/>
</dbReference>
<proteinExistence type="inferred from homology"/>
<comment type="similarity">
    <text evidence="2 4">Belongs to the AB hydrolase superfamily. Lipase family.</text>
</comment>
<accession>A0A4C1YAW4</accession>
<dbReference type="GO" id="GO:0005615">
    <property type="term" value="C:extracellular space"/>
    <property type="evidence" value="ECO:0007669"/>
    <property type="project" value="TreeGrafter"/>
</dbReference>
<comment type="subcellular location">
    <subcellularLocation>
        <location evidence="1">Secreted</location>
    </subcellularLocation>
</comment>
<dbReference type="GO" id="GO:0017171">
    <property type="term" value="F:serine hydrolase activity"/>
    <property type="evidence" value="ECO:0007669"/>
    <property type="project" value="TreeGrafter"/>
</dbReference>
<evidence type="ECO:0000313" key="6">
    <source>
        <dbReference type="EMBL" id="GBP71769.1"/>
    </source>
</evidence>
<gene>
    <name evidence="6" type="primary">PNLIPRP2</name>
    <name evidence="6" type="ORF">EVAR_58866_1</name>
</gene>
<comment type="caution">
    <text evidence="6">The sequence shown here is derived from an EMBL/GenBank/DDBJ whole genome shotgun (WGS) entry which is preliminary data.</text>
</comment>
<evidence type="ECO:0000313" key="7">
    <source>
        <dbReference type="Proteomes" id="UP000299102"/>
    </source>
</evidence>